<reference evidence="2 3" key="1">
    <citation type="submission" date="2015-02" db="EMBL/GenBank/DDBJ databases">
        <title>Draft genome sequence of Pseudomonas stutzeri NT0128 isolated from wheat (Triticum turgidum) rhizosphere.</title>
        <authorList>
            <person name="Tovi N."/>
            <person name="Frenk S."/>
            <person name="Hadar Y."/>
            <person name="Minz D."/>
        </authorList>
    </citation>
    <scope>NUCLEOTIDE SEQUENCE [LARGE SCALE GENOMIC DNA]</scope>
    <source>
        <strain evidence="2 3">NT0128</strain>
    </source>
</reference>
<comment type="caution">
    <text evidence="2">The sequence shown here is derived from an EMBL/GenBank/DDBJ whole genome shotgun (WGS) entry which is preliminary data.</text>
</comment>
<dbReference type="RefSeq" id="WP_045162257.1">
    <property type="nucleotide sequence ID" value="NZ_JYHV01000018.1"/>
</dbReference>
<organism evidence="2 3">
    <name type="scientific">Stutzerimonas stutzeri</name>
    <name type="common">Pseudomonas stutzeri</name>
    <dbReference type="NCBI Taxonomy" id="316"/>
    <lineage>
        <taxon>Bacteria</taxon>
        <taxon>Pseudomonadati</taxon>
        <taxon>Pseudomonadota</taxon>
        <taxon>Gammaproteobacteria</taxon>
        <taxon>Pseudomonadales</taxon>
        <taxon>Pseudomonadaceae</taxon>
        <taxon>Stutzerimonas</taxon>
    </lineage>
</organism>
<dbReference type="AlphaFoldDB" id="A0A0D9AME1"/>
<dbReference type="Proteomes" id="UP000032487">
    <property type="component" value="Unassembled WGS sequence"/>
</dbReference>
<dbReference type="InterPro" id="IPR021245">
    <property type="entry name" value="DUF2790"/>
</dbReference>
<accession>A0A0D9AME1</accession>
<gene>
    <name evidence="2" type="ORF">UF78_10975</name>
</gene>
<dbReference type="PATRIC" id="fig|316.101.peg.4410"/>
<name>A0A0D9AME1_STUST</name>
<evidence type="ECO:0000256" key="1">
    <source>
        <dbReference type="SAM" id="SignalP"/>
    </source>
</evidence>
<evidence type="ECO:0000313" key="3">
    <source>
        <dbReference type="Proteomes" id="UP000032487"/>
    </source>
</evidence>
<dbReference type="Gene3D" id="2.30.140.50">
    <property type="entry name" value="Protein of unknown function DUF2790"/>
    <property type="match status" value="1"/>
</dbReference>
<sequence length="86" mass="9349">MNIRNLSIASLMAISTLSGSPLSAAEQADVPAYQYGMQLDIAKVIRIEEPTPPVCELVRAQMTYLTSEGKTETVSFLKQADSCLLQ</sequence>
<evidence type="ECO:0008006" key="4">
    <source>
        <dbReference type="Google" id="ProtNLM"/>
    </source>
</evidence>
<feature type="chain" id="PRO_5002338630" description="DUF2790 domain-containing protein" evidence="1">
    <location>
        <begin position="25"/>
        <end position="86"/>
    </location>
</feature>
<keyword evidence="1" id="KW-0732">Signal</keyword>
<dbReference type="EMBL" id="JYHV01000018">
    <property type="protein sequence ID" value="KJH81897.1"/>
    <property type="molecule type" value="Genomic_DNA"/>
</dbReference>
<evidence type="ECO:0000313" key="2">
    <source>
        <dbReference type="EMBL" id="KJH81897.1"/>
    </source>
</evidence>
<proteinExistence type="predicted"/>
<dbReference type="Pfam" id="PF10976">
    <property type="entry name" value="DUF2790"/>
    <property type="match status" value="1"/>
</dbReference>
<protein>
    <recommendedName>
        <fullName evidence="4">DUF2790 domain-containing protein</fullName>
    </recommendedName>
</protein>
<dbReference type="OrthoDB" id="7017737at2"/>
<feature type="signal peptide" evidence="1">
    <location>
        <begin position="1"/>
        <end position="24"/>
    </location>
</feature>